<evidence type="ECO:0000256" key="1">
    <source>
        <dbReference type="ARBA" id="ARBA00022490"/>
    </source>
</evidence>
<keyword evidence="3 6" id="KW-0539">Nucleus</keyword>
<dbReference type="PIRSF" id="PIRSF001213">
    <property type="entry name" value="Psome_endopept_beta"/>
    <property type="match status" value="1"/>
</dbReference>
<comment type="subunit">
    <text evidence="5">The 26S proteasome consists of a 20S proteasome core and two 19S regulatory subunits. The 20S proteasome core is composed of 28 subunits that are arranged in four stacked rings, resulting in a barrel-shaped structure. The two end rings are each formed by seven alpha subunits, and the two central rings are each formed by seven beta subunits. The catalytic chamber with the active sites is on the inside of the barrel.</text>
</comment>
<dbReference type="SUPFAM" id="SSF56235">
    <property type="entry name" value="N-terminal nucleophile aminohydrolases (Ntn hydrolases)"/>
    <property type="match status" value="1"/>
</dbReference>
<protein>
    <recommendedName>
        <fullName evidence="6">Proteasome subunit beta</fullName>
    </recommendedName>
</protein>
<sequence length="257" mass="28360">MATMQIAGPAGHCEEDMTNPKVSTPLSIPGHSGAPRTLSAYPTVTGASVMGICYDGGVVVAADIGAYFGKTLRFENCPRIRKVNQFTLMAVSGDYADFQYLEKLTEAKVIDEDRYHDGFQLKPKSLHSWLSRVLYNRRNKFDPLWTNIIVAGMQDGKPYLGYVDKLGSAFETHVYATGFGTYLGLGHLAEAYEKKKGKLSKQEAIEVVKGVLRVLYYRDTMSHPKFQIAVCSAEGISIEGPFMIDSDWLCATLSGTY</sequence>
<dbReference type="Proteomes" id="UP000594260">
    <property type="component" value="Unplaced"/>
</dbReference>
<keyword evidence="2 6" id="KW-0647">Proteasome</keyword>
<dbReference type="PANTHER" id="PTHR32194">
    <property type="entry name" value="METALLOPROTEASE TLDD"/>
    <property type="match status" value="1"/>
</dbReference>
<dbReference type="AlphaFoldDB" id="A0A7M7KXQ7"/>
<keyword evidence="1 6" id="KW-0963">Cytoplasm</keyword>
<dbReference type="InterPro" id="IPR023333">
    <property type="entry name" value="Proteasome_suB-type"/>
</dbReference>
<dbReference type="InterPro" id="IPR016295">
    <property type="entry name" value="Proteasome_beta4"/>
</dbReference>
<evidence type="ECO:0000256" key="3">
    <source>
        <dbReference type="ARBA" id="ARBA00023242"/>
    </source>
</evidence>
<dbReference type="GO" id="GO:0051603">
    <property type="term" value="P:proteolysis involved in protein catabolic process"/>
    <property type="evidence" value="ECO:0007669"/>
    <property type="project" value="InterPro"/>
</dbReference>
<dbReference type="GO" id="GO:0005737">
    <property type="term" value="C:cytoplasm"/>
    <property type="evidence" value="ECO:0007669"/>
    <property type="project" value="UniProtKB-SubCell"/>
</dbReference>
<accession>A0A7M7KXQ7</accession>
<dbReference type="RefSeq" id="XP_022671105.1">
    <property type="nucleotide sequence ID" value="XM_022815370.1"/>
</dbReference>
<dbReference type="InterPro" id="IPR029055">
    <property type="entry name" value="Ntn_hydrolases_N"/>
</dbReference>
<reference evidence="7" key="1">
    <citation type="submission" date="2021-01" db="UniProtKB">
        <authorList>
            <consortium name="EnsemblMetazoa"/>
        </authorList>
    </citation>
    <scope>IDENTIFICATION</scope>
</reference>
<organism evidence="7 8">
    <name type="scientific">Varroa destructor</name>
    <name type="common">Honeybee mite</name>
    <dbReference type="NCBI Taxonomy" id="109461"/>
    <lineage>
        <taxon>Eukaryota</taxon>
        <taxon>Metazoa</taxon>
        <taxon>Ecdysozoa</taxon>
        <taxon>Arthropoda</taxon>
        <taxon>Chelicerata</taxon>
        <taxon>Arachnida</taxon>
        <taxon>Acari</taxon>
        <taxon>Parasitiformes</taxon>
        <taxon>Mesostigmata</taxon>
        <taxon>Gamasina</taxon>
        <taxon>Dermanyssoidea</taxon>
        <taxon>Varroidae</taxon>
        <taxon>Varroa</taxon>
    </lineage>
</organism>
<dbReference type="GO" id="GO:0005634">
    <property type="term" value="C:nucleus"/>
    <property type="evidence" value="ECO:0007669"/>
    <property type="project" value="UniProtKB-SubCell"/>
</dbReference>
<dbReference type="Pfam" id="PF00227">
    <property type="entry name" value="Proteasome"/>
    <property type="match status" value="1"/>
</dbReference>
<dbReference type="InParanoid" id="A0A7M7KXQ7"/>
<evidence type="ECO:0000256" key="2">
    <source>
        <dbReference type="ARBA" id="ARBA00022942"/>
    </source>
</evidence>
<dbReference type="PANTHER" id="PTHR32194:SF6">
    <property type="entry name" value="PROTEASOME SUBUNIT BETA"/>
    <property type="match status" value="1"/>
</dbReference>
<keyword evidence="8" id="KW-1185">Reference proteome</keyword>
<evidence type="ECO:0000256" key="5">
    <source>
        <dbReference type="ARBA" id="ARBA00026071"/>
    </source>
</evidence>
<evidence type="ECO:0000313" key="8">
    <source>
        <dbReference type="Proteomes" id="UP000594260"/>
    </source>
</evidence>
<dbReference type="CDD" id="cd03760">
    <property type="entry name" value="proteasome_beta_type_4"/>
    <property type="match status" value="1"/>
</dbReference>
<dbReference type="InterPro" id="IPR001353">
    <property type="entry name" value="Proteasome_sua/b"/>
</dbReference>
<dbReference type="KEGG" id="vde:111254478"/>
<dbReference type="PROSITE" id="PS00854">
    <property type="entry name" value="PROTEASOME_BETA_1"/>
    <property type="match status" value="1"/>
</dbReference>
<dbReference type="CTD" id="40639"/>
<name>A0A7M7KXQ7_VARDE</name>
<dbReference type="GeneID" id="111254478"/>
<dbReference type="InterPro" id="IPR016050">
    <property type="entry name" value="Proteasome_bsu_CS"/>
</dbReference>
<proteinExistence type="inferred from homology"/>
<dbReference type="FunCoup" id="A0A7M7KXQ7">
    <property type="interactions" value="1869"/>
</dbReference>
<evidence type="ECO:0000256" key="4">
    <source>
        <dbReference type="ARBA" id="ARBA00024953"/>
    </source>
</evidence>
<dbReference type="GO" id="GO:0019774">
    <property type="term" value="C:proteasome core complex, beta-subunit complex"/>
    <property type="evidence" value="ECO:0007669"/>
    <property type="project" value="UniProtKB-UniRule"/>
</dbReference>
<evidence type="ECO:0000256" key="6">
    <source>
        <dbReference type="PIRNR" id="PIRNR001213"/>
    </source>
</evidence>
<comment type="similarity">
    <text evidence="6">Belongs to the peptidase T1B family.</text>
</comment>
<evidence type="ECO:0000313" key="7">
    <source>
        <dbReference type="EnsemblMetazoa" id="XP_022671105"/>
    </source>
</evidence>
<comment type="function">
    <text evidence="4">Non-catalytic component of the proteasome, a multicatalytic proteinase complex which is characterized by its ability to cleave peptides with Arg, Phe, Tyr, Leu, and Glu adjacent to the leaving group at neutral or slightly basic pH. The proteasome has an ATP-dependent proteolytic activity.</text>
</comment>
<dbReference type="Gene3D" id="3.60.20.10">
    <property type="entry name" value="Glutamine Phosphoribosylpyrophosphate, subunit 1, domain 1"/>
    <property type="match status" value="1"/>
</dbReference>
<dbReference type="EnsemblMetazoa" id="XM_022815370">
    <property type="protein sequence ID" value="XP_022671105"/>
    <property type="gene ID" value="LOC111254478"/>
</dbReference>
<comment type="subcellular location">
    <subcellularLocation>
        <location evidence="6">Cytoplasm</location>
    </subcellularLocation>
    <subcellularLocation>
        <location evidence="6">Nucleus</location>
    </subcellularLocation>
</comment>
<dbReference type="OMA" id="QPIMRRY"/>